<evidence type="ECO:0000256" key="2">
    <source>
        <dbReference type="PROSITE-ProRule" id="PRU00703"/>
    </source>
</evidence>
<dbReference type="InterPro" id="IPR000644">
    <property type="entry name" value="CBS_dom"/>
</dbReference>
<accession>A0A424YF50</accession>
<dbReference type="PANTHER" id="PTHR48108:SF26">
    <property type="entry name" value="CBS DOMAIN-CONTAINING PROTEIN DDB_G0289609"/>
    <property type="match status" value="1"/>
</dbReference>
<proteinExistence type="predicted"/>
<comment type="caution">
    <text evidence="4">The sequence shown here is derived from an EMBL/GenBank/DDBJ whole genome shotgun (WGS) entry which is preliminary data.</text>
</comment>
<dbReference type="InterPro" id="IPR046342">
    <property type="entry name" value="CBS_dom_sf"/>
</dbReference>
<dbReference type="Pfam" id="PF00571">
    <property type="entry name" value="CBS"/>
    <property type="match status" value="2"/>
</dbReference>
<sequence>MRARDVMVKNVMTVKEHDTLQEVAKILVDEKISGVPVIDDNNKVVGIITEGDLIYQGKSFHVPAVIEILGGVFYFEDPRKIEKDLRKMVGTKAKDVMTTSIITVEENTLVEEIATIMVEKGINRVPVTDDAGRLVGIVTRQDLIKTIHEQR</sequence>
<protein>
    <submittedName>
        <fullName evidence="4">CBS domain-containing protein</fullName>
    </submittedName>
</protein>
<evidence type="ECO:0000256" key="1">
    <source>
        <dbReference type="ARBA" id="ARBA00022737"/>
    </source>
</evidence>
<dbReference type="InterPro" id="IPR051462">
    <property type="entry name" value="CBS_domain-containing"/>
</dbReference>
<evidence type="ECO:0000313" key="5">
    <source>
        <dbReference type="Proteomes" id="UP000285138"/>
    </source>
</evidence>
<dbReference type="Gene3D" id="3.10.580.10">
    <property type="entry name" value="CBS-domain"/>
    <property type="match status" value="1"/>
</dbReference>
<name>A0A424YF50_9FIRM</name>
<keyword evidence="1" id="KW-0677">Repeat</keyword>
<dbReference type="CDD" id="cd04586">
    <property type="entry name" value="CBS_pair_BON_assoc"/>
    <property type="match status" value="1"/>
</dbReference>
<evidence type="ECO:0000259" key="3">
    <source>
        <dbReference type="PROSITE" id="PS51371"/>
    </source>
</evidence>
<dbReference type="SMART" id="SM00116">
    <property type="entry name" value="CBS"/>
    <property type="match status" value="2"/>
</dbReference>
<dbReference type="AlphaFoldDB" id="A0A424YF50"/>
<evidence type="ECO:0000313" key="4">
    <source>
        <dbReference type="EMBL" id="RQD76277.1"/>
    </source>
</evidence>
<feature type="domain" description="CBS" evidence="3">
    <location>
        <begin position="97"/>
        <end position="151"/>
    </location>
</feature>
<reference evidence="4 5" key="1">
    <citation type="submission" date="2018-08" db="EMBL/GenBank/DDBJ databases">
        <title>The metabolism and importance of syntrophic acetate oxidation coupled to methane or sulfide production in haloalkaline environments.</title>
        <authorList>
            <person name="Timmers P.H.A."/>
            <person name="Vavourakis C.D."/>
            <person name="Sorokin D.Y."/>
            <person name="Sinninghe Damste J.S."/>
            <person name="Muyzer G."/>
            <person name="Stams A.J.M."/>
            <person name="Plugge C.M."/>
        </authorList>
    </citation>
    <scope>NUCLEOTIDE SEQUENCE [LARGE SCALE GENOMIC DNA]</scope>
    <source>
        <strain evidence="4">MSAO_Bac1</strain>
    </source>
</reference>
<dbReference type="Proteomes" id="UP000285138">
    <property type="component" value="Unassembled WGS sequence"/>
</dbReference>
<dbReference type="PROSITE" id="PS51371">
    <property type="entry name" value="CBS"/>
    <property type="match status" value="2"/>
</dbReference>
<organism evidence="4 5">
    <name type="scientific">Candidatus Syntrophonatronum acetioxidans</name>
    <dbReference type="NCBI Taxonomy" id="1795816"/>
    <lineage>
        <taxon>Bacteria</taxon>
        <taxon>Bacillati</taxon>
        <taxon>Bacillota</taxon>
        <taxon>Clostridia</taxon>
        <taxon>Eubacteriales</taxon>
        <taxon>Syntrophomonadaceae</taxon>
        <taxon>Candidatus Syntrophonatronum</taxon>
    </lineage>
</organism>
<dbReference type="PANTHER" id="PTHR48108">
    <property type="entry name" value="CBS DOMAIN-CONTAINING PROTEIN CBSX2, CHLOROPLASTIC"/>
    <property type="match status" value="1"/>
</dbReference>
<feature type="domain" description="CBS" evidence="3">
    <location>
        <begin position="7"/>
        <end position="65"/>
    </location>
</feature>
<dbReference type="SUPFAM" id="SSF54631">
    <property type="entry name" value="CBS-domain pair"/>
    <property type="match status" value="1"/>
</dbReference>
<gene>
    <name evidence="4" type="ORF">D5R97_04680</name>
</gene>
<dbReference type="EMBL" id="QZAA01000125">
    <property type="protein sequence ID" value="RQD76277.1"/>
    <property type="molecule type" value="Genomic_DNA"/>
</dbReference>
<keyword evidence="2" id="KW-0129">CBS domain</keyword>